<comment type="caution">
    <text evidence="2">The sequence shown here is derived from an EMBL/GenBank/DDBJ whole genome shotgun (WGS) entry which is preliminary data.</text>
</comment>
<evidence type="ECO:0000313" key="2">
    <source>
        <dbReference type="EMBL" id="MTW11852.1"/>
    </source>
</evidence>
<evidence type="ECO:0000313" key="3">
    <source>
        <dbReference type="Proteomes" id="UP000472320"/>
    </source>
</evidence>
<gene>
    <name evidence="2" type="ORF">GM658_14700</name>
</gene>
<name>A0A6L6QHI2_9BURK</name>
<sequence length="260" mass="27411">MVRNKFLAGIAALICAASAQALPVSLTANVTAGDHLGFGAAKSYAININDLLASNSLGSNAISFGQLTVFGHSDAAYNVTGDSYSGYTLTTSTHYNAGACNHGNCNVTDYTYTRNHSSYGYDFVTDTMKVKVGDSTGSDTSEWQQSASNWTTLDSQSGSDRFGRTTYQTANTLNNGSFSGDLSVTLNLDNKALSDLIADGILSLSIWSSNGQFNIDSMRLHLLAVDLPIPPADAQIPVPTSLLLTGLGLAALATMRRRQA</sequence>
<accession>A0A6L6QHI2</accession>
<dbReference type="OrthoDB" id="8779148at2"/>
<dbReference type="AlphaFoldDB" id="A0A6L6QHI2"/>
<protein>
    <submittedName>
        <fullName evidence="2">PEP-CTERM sorting domain-containing protein</fullName>
    </submittedName>
</protein>
<dbReference type="EMBL" id="WNKX01000010">
    <property type="protein sequence ID" value="MTW11852.1"/>
    <property type="molecule type" value="Genomic_DNA"/>
</dbReference>
<feature type="chain" id="PRO_5026651179" evidence="1">
    <location>
        <begin position="22"/>
        <end position="260"/>
    </location>
</feature>
<dbReference type="Proteomes" id="UP000472320">
    <property type="component" value="Unassembled WGS sequence"/>
</dbReference>
<reference evidence="2 3" key="1">
    <citation type="submission" date="2019-11" db="EMBL/GenBank/DDBJ databases">
        <title>Type strains purchased from KCTC, JCM and DSMZ.</title>
        <authorList>
            <person name="Lu H."/>
        </authorList>
    </citation>
    <scope>NUCLEOTIDE SEQUENCE [LARGE SCALE GENOMIC DNA]</scope>
    <source>
        <strain evidence="2 3">JCM 31587</strain>
    </source>
</reference>
<organism evidence="2 3">
    <name type="scientific">Massilia eburnea</name>
    <dbReference type="NCBI Taxonomy" id="1776165"/>
    <lineage>
        <taxon>Bacteria</taxon>
        <taxon>Pseudomonadati</taxon>
        <taxon>Pseudomonadota</taxon>
        <taxon>Betaproteobacteria</taxon>
        <taxon>Burkholderiales</taxon>
        <taxon>Oxalobacteraceae</taxon>
        <taxon>Telluria group</taxon>
        <taxon>Massilia</taxon>
    </lineage>
</organism>
<proteinExistence type="predicted"/>
<dbReference type="RefSeq" id="WP_155454806.1">
    <property type="nucleotide sequence ID" value="NZ_WNKX01000010.1"/>
</dbReference>
<dbReference type="NCBIfam" id="TIGR02595">
    <property type="entry name" value="PEP_CTERM"/>
    <property type="match status" value="1"/>
</dbReference>
<feature type="signal peptide" evidence="1">
    <location>
        <begin position="1"/>
        <end position="21"/>
    </location>
</feature>
<keyword evidence="3" id="KW-1185">Reference proteome</keyword>
<keyword evidence="1" id="KW-0732">Signal</keyword>
<evidence type="ECO:0000256" key="1">
    <source>
        <dbReference type="SAM" id="SignalP"/>
    </source>
</evidence>
<dbReference type="InterPro" id="IPR013424">
    <property type="entry name" value="Ice-binding_C"/>
</dbReference>